<evidence type="ECO:0000313" key="2">
    <source>
        <dbReference type="EMBL" id="REG37672.1"/>
    </source>
</evidence>
<evidence type="ECO:0008006" key="5">
    <source>
        <dbReference type="Google" id="ProtNLM"/>
    </source>
</evidence>
<dbReference type="SUPFAM" id="SSF49464">
    <property type="entry name" value="Carboxypeptidase regulatory domain-like"/>
    <property type="match status" value="1"/>
</dbReference>
<evidence type="ECO:0000313" key="4">
    <source>
        <dbReference type="Proteomes" id="UP000256345"/>
    </source>
</evidence>
<proteinExistence type="predicted"/>
<gene>
    <name evidence="1" type="ORF">AA314_05873</name>
    <name evidence="2" type="ORF">ATI61_101659</name>
</gene>
<dbReference type="InterPro" id="IPR008969">
    <property type="entry name" value="CarboxyPept-like_regulatory"/>
</dbReference>
<dbReference type="Proteomes" id="UP000035579">
    <property type="component" value="Chromosome"/>
</dbReference>
<dbReference type="Proteomes" id="UP000256345">
    <property type="component" value="Unassembled WGS sequence"/>
</dbReference>
<evidence type="ECO:0000313" key="1">
    <source>
        <dbReference type="EMBL" id="AKJ04247.1"/>
    </source>
</evidence>
<name>A0AAC8TFK3_9BACT</name>
<dbReference type="EMBL" id="QUMU01000001">
    <property type="protein sequence ID" value="REG37672.1"/>
    <property type="molecule type" value="Genomic_DNA"/>
</dbReference>
<reference evidence="2 4" key="2">
    <citation type="submission" date="2018-08" db="EMBL/GenBank/DDBJ databases">
        <title>Genomic Encyclopedia of Archaeal and Bacterial Type Strains, Phase II (KMG-II): from individual species to whole genera.</title>
        <authorList>
            <person name="Goeker M."/>
        </authorList>
    </citation>
    <scope>NUCLEOTIDE SEQUENCE [LARGE SCALE GENOMIC DNA]</scope>
    <source>
        <strain evidence="2 4">DSM 2261</strain>
    </source>
</reference>
<dbReference type="EMBL" id="CP011509">
    <property type="protein sequence ID" value="AKJ04247.1"/>
    <property type="molecule type" value="Genomic_DNA"/>
</dbReference>
<reference evidence="1 3" key="1">
    <citation type="submission" date="2015-05" db="EMBL/GenBank/DDBJ databases">
        <title>Genome assembly of Archangium gephyra DSM 2261.</title>
        <authorList>
            <person name="Sharma G."/>
            <person name="Subramanian S."/>
        </authorList>
    </citation>
    <scope>NUCLEOTIDE SEQUENCE [LARGE SCALE GENOMIC DNA]</scope>
    <source>
        <strain evidence="1 3">DSM 2261</strain>
    </source>
</reference>
<organism evidence="1 3">
    <name type="scientific">Archangium gephyra</name>
    <dbReference type="NCBI Taxonomy" id="48"/>
    <lineage>
        <taxon>Bacteria</taxon>
        <taxon>Pseudomonadati</taxon>
        <taxon>Myxococcota</taxon>
        <taxon>Myxococcia</taxon>
        <taxon>Myxococcales</taxon>
        <taxon>Cystobacterineae</taxon>
        <taxon>Archangiaceae</taxon>
        <taxon>Archangium</taxon>
    </lineage>
</organism>
<dbReference type="PROSITE" id="PS51257">
    <property type="entry name" value="PROKAR_LIPOPROTEIN"/>
    <property type="match status" value="1"/>
</dbReference>
<keyword evidence="4" id="KW-1185">Reference proteome</keyword>
<evidence type="ECO:0000313" key="3">
    <source>
        <dbReference type="Proteomes" id="UP000035579"/>
    </source>
</evidence>
<dbReference type="AlphaFoldDB" id="A0AAC8TFK3"/>
<accession>A0AAC8TFK3</accession>
<dbReference type="RefSeq" id="WP_047858117.1">
    <property type="nucleotide sequence ID" value="NZ_CP011509.1"/>
</dbReference>
<protein>
    <recommendedName>
        <fullName evidence="5">Carboxypeptidase regulatory-like domain-containing protein</fullName>
    </recommendedName>
</protein>
<sequence length="535" mass="57098">MKRLTPLLLLSTALATGCGFGDPDPVLGCRSDSDCNSDEVCFLDGCGDPGKNIAVEVVPNPRVGLHAQDFRVTELRSQQNIELYGSSTLTGQVRMEGPSSNSVYSAPITLRMTGESLLIPGLVRRHESTLVPTNGVYTLPVGVGRYNVTLFTDDSELPPLSGTRDVQPGREVMLDFTLPVSSELVRLAGKVVRPDGKPVDVDLEVQAQDEDLRPLSQRVMVKRDTGEFSLALPPTAAERPTVVLQVVPTSAQALVPQKLFTVNPRQGVLSPLSMGDYGEPVRLKSKVLSRTGQPVAQATVSLQGKVGGGGQFRSLKVLTDANGAFELLTLPNETGSVMTISVVPPPGSSASFTQKYVQVPRVSAMQLSDVTCGERVTVRGELKKPSDSQPAAGVTVVAEPLEEVLGWPRPTSTFEAPRTTDEAGRFELAMDPGRYRLDFIPTDDLPRVSRIVTVPPPDSSSLAPSLELSSFTLSKGRSVTGQVTFNGSNAAPSTAPYASVRFFRVVDVEGKPSALLLSQTLTDQNGAYSTTVPAR</sequence>
<dbReference type="KEGG" id="age:AA314_05873"/>